<sequence>MNKSLLILAFCLFLASSCASEKDYLVTISTEYGTMYAILYDETPAHKENFLDLARSGRYDSTQFHRVISDFMVQGGDVFTREGIPPDDWYTIPAEFNPSLIHEKGSIAAARQGDRMNPEKRSSGCQFYIVEGRVYNEEELTTDIPKLQKAFTQYLQLDSNTELSETYRRLYQNQEIDSLNALMLSKKVVLEQFFNVNLGLNKREYQINAYTTVGGTPHLDDGYTVFGKVIKGLEVMEKISHLETGPNDEPIAPVYMDVNVEIVSKKKITKEYGYKYPEE</sequence>
<dbReference type="PANTHER" id="PTHR45625">
    <property type="entry name" value="PEPTIDYL-PROLYL CIS-TRANS ISOMERASE-RELATED"/>
    <property type="match status" value="1"/>
</dbReference>
<dbReference type="InterPro" id="IPR029000">
    <property type="entry name" value="Cyclophilin-like_dom_sf"/>
</dbReference>
<evidence type="ECO:0000259" key="5">
    <source>
        <dbReference type="PROSITE" id="PS50072"/>
    </source>
</evidence>
<dbReference type="EC" id="5.2.1.8" evidence="4"/>
<dbReference type="Pfam" id="PF00160">
    <property type="entry name" value="Pro_isomerase"/>
    <property type="match status" value="2"/>
</dbReference>
<keyword evidence="2 4" id="KW-0697">Rotamase</keyword>
<dbReference type="GO" id="GO:0003755">
    <property type="term" value="F:peptidyl-prolyl cis-trans isomerase activity"/>
    <property type="evidence" value="ECO:0007669"/>
    <property type="project" value="UniProtKB-EC"/>
</dbReference>
<evidence type="ECO:0000313" key="6">
    <source>
        <dbReference type="EMBL" id="MDN3686650.1"/>
    </source>
</evidence>
<name>A0ABT8C1H5_9BACT</name>
<comment type="similarity">
    <text evidence="1 4">Belongs to the cyclophilin-type PPIase family.</text>
</comment>
<dbReference type="InterPro" id="IPR020892">
    <property type="entry name" value="Cyclophilin-type_PPIase_CS"/>
</dbReference>
<comment type="catalytic activity">
    <reaction evidence="4">
        <text>[protein]-peptidylproline (omega=180) = [protein]-peptidylproline (omega=0)</text>
        <dbReference type="Rhea" id="RHEA:16237"/>
        <dbReference type="Rhea" id="RHEA-COMP:10747"/>
        <dbReference type="Rhea" id="RHEA-COMP:10748"/>
        <dbReference type="ChEBI" id="CHEBI:83833"/>
        <dbReference type="ChEBI" id="CHEBI:83834"/>
        <dbReference type="EC" id="5.2.1.8"/>
    </reaction>
</comment>
<comment type="function">
    <text evidence="4">PPIases accelerate the folding of proteins. It catalyzes the cis-trans isomerization of proline imidic peptide bonds in oligopeptides.</text>
</comment>
<dbReference type="PROSITE" id="PS00170">
    <property type="entry name" value="CSA_PPIASE_1"/>
    <property type="match status" value="1"/>
</dbReference>
<proteinExistence type="inferred from homology"/>
<organism evidence="6 7">
    <name type="scientific">Cyclobacterium jeungdonense</name>
    <dbReference type="NCBI Taxonomy" id="708087"/>
    <lineage>
        <taxon>Bacteria</taxon>
        <taxon>Pseudomonadati</taxon>
        <taxon>Bacteroidota</taxon>
        <taxon>Cytophagia</taxon>
        <taxon>Cytophagales</taxon>
        <taxon>Cyclobacteriaceae</taxon>
        <taxon>Cyclobacterium</taxon>
    </lineage>
</organism>
<dbReference type="PRINTS" id="PR00153">
    <property type="entry name" value="CSAPPISMRASE"/>
</dbReference>
<dbReference type="CDD" id="cd00317">
    <property type="entry name" value="cyclophilin"/>
    <property type="match status" value="1"/>
</dbReference>
<evidence type="ECO:0000256" key="2">
    <source>
        <dbReference type="ARBA" id="ARBA00023110"/>
    </source>
</evidence>
<feature type="chain" id="PRO_5045007861" description="Peptidyl-prolyl cis-trans isomerase" evidence="4">
    <location>
        <begin position="22"/>
        <end position="279"/>
    </location>
</feature>
<dbReference type="EMBL" id="JAUFQS010000003">
    <property type="protein sequence ID" value="MDN3686650.1"/>
    <property type="molecule type" value="Genomic_DNA"/>
</dbReference>
<dbReference type="SUPFAM" id="SSF50891">
    <property type="entry name" value="Cyclophilin-like"/>
    <property type="match status" value="1"/>
</dbReference>
<dbReference type="InterPro" id="IPR002130">
    <property type="entry name" value="Cyclophilin-type_PPIase_dom"/>
</dbReference>
<evidence type="ECO:0000256" key="3">
    <source>
        <dbReference type="ARBA" id="ARBA00023235"/>
    </source>
</evidence>
<evidence type="ECO:0000256" key="1">
    <source>
        <dbReference type="ARBA" id="ARBA00007365"/>
    </source>
</evidence>
<feature type="domain" description="PPIase cyclophilin-type" evidence="5">
    <location>
        <begin position="29"/>
        <end position="256"/>
    </location>
</feature>
<dbReference type="Proteomes" id="UP001236663">
    <property type="component" value="Unassembled WGS sequence"/>
</dbReference>
<accession>A0ABT8C1H5</accession>
<dbReference type="PROSITE" id="PS51257">
    <property type="entry name" value="PROKAR_LIPOPROTEIN"/>
    <property type="match status" value="1"/>
</dbReference>
<comment type="caution">
    <text evidence="6">The sequence shown here is derived from an EMBL/GenBank/DDBJ whole genome shotgun (WGS) entry which is preliminary data.</text>
</comment>
<dbReference type="InterPro" id="IPR044666">
    <property type="entry name" value="Cyclophilin_A-like"/>
</dbReference>
<protein>
    <recommendedName>
        <fullName evidence="4">Peptidyl-prolyl cis-trans isomerase</fullName>
        <shortName evidence="4">PPIase</shortName>
        <ecNumber evidence="4">5.2.1.8</ecNumber>
    </recommendedName>
</protein>
<keyword evidence="3 4" id="KW-0413">Isomerase</keyword>
<feature type="signal peptide" evidence="4">
    <location>
        <begin position="1"/>
        <end position="21"/>
    </location>
</feature>
<dbReference type="RefSeq" id="WP_163384800.1">
    <property type="nucleotide sequence ID" value="NZ_JAUFQS010000003.1"/>
</dbReference>
<evidence type="ECO:0000256" key="4">
    <source>
        <dbReference type="RuleBase" id="RU363019"/>
    </source>
</evidence>
<gene>
    <name evidence="6" type="ORF">QWZ15_02305</name>
</gene>
<evidence type="ECO:0000313" key="7">
    <source>
        <dbReference type="Proteomes" id="UP001236663"/>
    </source>
</evidence>
<dbReference type="PROSITE" id="PS50072">
    <property type="entry name" value="CSA_PPIASE_2"/>
    <property type="match status" value="1"/>
</dbReference>
<dbReference type="PANTHER" id="PTHR45625:SF4">
    <property type="entry name" value="PEPTIDYLPROLYL ISOMERASE DOMAIN AND WD REPEAT-CONTAINING PROTEIN 1"/>
    <property type="match status" value="1"/>
</dbReference>
<keyword evidence="7" id="KW-1185">Reference proteome</keyword>
<dbReference type="Gene3D" id="2.40.100.10">
    <property type="entry name" value="Cyclophilin-like"/>
    <property type="match status" value="2"/>
</dbReference>
<keyword evidence="4" id="KW-0732">Signal</keyword>
<reference evidence="7" key="1">
    <citation type="journal article" date="2019" name="Int. J. Syst. Evol. Microbiol.">
        <title>The Global Catalogue of Microorganisms (GCM) 10K type strain sequencing project: providing services to taxonomists for standard genome sequencing and annotation.</title>
        <authorList>
            <consortium name="The Broad Institute Genomics Platform"/>
            <consortium name="The Broad Institute Genome Sequencing Center for Infectious Disease"/>
            <person name="Wu L."/>
            <person name="Ma J."/>
        </authorList>
    </citation>
    <scope>NUCLEOTIDE SEQUENCE [LARGE SCALE GENOMIC DNA]</scope>
    <source>
        <strain evidence="7">CECT 7706</strain>
    </source>
</reference>